<accession>X0Y232</accession>
<dbReference type="EMBL" id="BARS01051903">
    <property type="protein sequence ID" value="GAG49755.1"/>
    <property type="molecule type" value="Genomic_DNA"/>
</dbReference>
<name>X0Y232_9ZZZZ</name>
<protein>
    <submittedName>
        <fullName evidence="1">Uncharacterized protein</fullName>
    </submittedName>
</protein>
<gene>
    <name evidence="1" type="ORF">S01H1_77242</name>
</gene>
<evidence type="ECO:0000313" key="1">
    <source>
        <dbReference type="EMBL" id="GAG49755.1"/>
    </source>
</evidence>
<comment type="caution">
    <text evidence="1">The sequence shown here is derived from an EMBL/GenBank/DDBJ whole genome shotgun (WGS) entry which is preliminary data.</text>
</comment>
<sequence length="35" mass="4282">QNYTDRRLSINYRQRGQAYSHRFEDEKGRDVDSYG</sequence>
<proteinExistence type="predicted"/>
<organism evidence="1">
    <name type="scientific">marine sediment metagenome</name>
    <dbReference type="NCBI Taxonomy" id="412755"/>
    <lineage>
        <taxon>unclassified sequences</taxon>
        <taxon>metagenomes</taxon>
        <taxon>ecological metagenomes</taxon>
    </lineage>
</organism>
<dbReference type="AlphaFoldDB" id="X0Y232"/>
<reference evidence="1" key="1">
    <citation type="journal article" date="2014" name="Front. Microbiol.">
        <title>High frequency of phylogenetically diverse reductive dehalogenase-homologous genes in deep subseafloor sedimentary metagenomes.</title>
        <authorList>
            <person name="Kawai M."/>
            <person name="Futagami T."/>
            <person name="Toyoda A."/>
            <person name="Takaki Y."/>
            <person name="Nishi S."/>
            <person name="Hori S."/>
            <person name="Arai W."/>
            <person name="Tsubouchi T."/>
            <person name="Morono Y."/>
            <person name="Uchiyama I."/>
            <person name="Ito T."/>
            <person name="Fujiyama A."/>
            <person name="Inagaki F."/>
            <person name="Takami H."/>
        </authorList>
    </citation>
    <scope>NUCLEOTIDE SEQUENCE</scope>
    <source>
        <strain evidence="1">Expedition CK06-06</strain>
    </source>
</reference>
<feature type="non-terminal residue" evidence="1">
    <location>
        <position position="1"/>
    </location>
</feature>